<reference evidence="1 2" key="1">
    <citation type="submission" date="2017-03" db="EMBL/GenBank/DDBJ databases">
        <title>Genome sequence of Lactobacillus bobalius KACC 16343.</title>
        <authorList>
            <person name="Chun J."/>
        </authorList>
    </citation>
    <scope>NUCLEOTIDE SEQUENCE [LARGE SCALE GENOMIC DNA]</scope>
    <source>
        <strain evidence="1 2">KACC 16343</strain>
    </source>
</reference>
<organism evidence="1 2">
    <name type="scientific">Companilactobacillus bobalius</name>
    <dbReference type="NCBI Taxonomy" id="2801451"/>
    <lineage>
        <taxon>Bacteria</taxon>
        <taxon>Bacillati</taxon>
        <taxon>Bacillota</taxon>
        <taxon>Bacilli</taxon>
        <taxon>Lactobacillales</taxon>
        <taxon>Lactobacillaceae</taxon>
        <taxon>Companilactobacillus</taxon>
    </lineage>
</organism>
<gene>
    <name evidence="1" type="ORF">LKACC16343_02562</name>
</gene>
<dbReference type="AlphaFoldDB" id="A0A202F5W5"/>
<accession>A0A202F5W5</accession>
<name>A0A202F5W5_9LACO</name>
<proteinExistence type="predicted"/>
<dbReference type="EMBL" id="MYFM01000009">
    <property type="protein sequence ID" value="OVE95810.1"/>
    <property type="molecule type" value="Genomic_DNA"/>
</dbReference>
<dbReference type="RefSeq" id="WP_056950151.1">
    <property type="nucleotide sequence ID" value="NZ_LNUA01000032.1"/>
</dbReference>
<evidence type="ECO:0000313" key="2">
    <source>
        <dbReference type="Proteomes" id="UP000196232"/>
    </source>
</evidence>
<evidence type="ECO:0000313" key="1">
    <source>
        <dbReference type="EMBL" id="OVE95810.1"/>
    </source>
</evidence>
<dbReference type="Proteomes" id="UP000196232">
    <property type="component" value="Unassembled WGS sequence"/>
</dbReference>
<comment type="caution">
    <text evidence="1">The sequence shown here is derived from an EMBL/GenBank/DDBJ whole genome shotgun (WGS) entry which is preliminary data.</text>
</comment>
<protein>
    <submittedName>
        <fullName evidence="1">Uncharacterized protein</fullName>
    </submittedName>
</protein>
<sequence length="83" mass="9196">MSRIDIENGVKIGYEVLSEYPSDGDSCLTEITIDSDGGNFGSYVDSKGKTHLVFRGTIEFENLRDGLKFILNKLNDQYNGGNN</sequence>